<gene>
    <name evidence="1" type="ORF">PAND9192_01374</name>
</gene>
<dbReference type="AlphaFoldDB" id="A0A1Y6MFH7"/>
<evidence type="ECO:0000313" key="2">
    <source>
        <dbReference type="Proteomes" id="UP000195719"/>
    </source>
</evidence>
<name>A0A1Y6MFH7_9GAMM</name>
<reference evidence="2" key="1">
    <citation type="submission" date="2017-06" db="EMBL/GenBank/DDBJ databases">
        <authorList>
            <person name="Rodrigo-Torres L."/>
            <person name="Arahal R.D."/>
            <person name="Lucena T."/>
        </authorList>
    </citation>
    <scope>NUCLEOTIDE SEQUENCE [LARGE SCALE GENOMIC DNA]</scope>
    <source>
        <strain evidence="2">CECT 9192</strain>
    </source>
</reference>
<keyword evidence="2" id="KW-1185">Reference proteome</keyword>
<dbReference type="Proteomes" id="UP000195719">
    <property type="component" value="Unassembled WGS sequence"/>
</dbReference>
<dbReference type="RefSeq" id="WP_087853122.1">
    <property type="nucleotide sequence ID" value="NZ_FYAJ01000002.1"/>
</dbReference>
<dbReference type="EMBL" id="FYAJ01000002">
    <property type="protein sequence ID" value="SMY34530.1"/>
    <property type="molecule type" value="Genomic_DNA"/>
</dbReference>
<protein>
    <submittedName>
        <fullName evidence="1">Uncharacterized protein</fullName>
    </submittedName>
</protein>
<evidence type="ECO:0000313" key="1">
    <source>
        <dbReference type="EMBL" id="SMY34530.1"/>
    </source>
</evidence>
<sequence>MPHSLFKYIAAIEHHQQSGNTGTTIHCYSTVDCSYSDDNIDVIRKQTDYDFTDGVTIRYIIEYDDVTIDDNVCPKCWIHYHVITDPVEVITLSKKSFYNRCQQQFWLKMMKAGR</sequence>
<organism evidence="1 2">
    <name type="scientific">Photobacterium andalusiense</name>
    <dbReference type="NCBI Taxonomy" id="2204296"/>
    <lineage>
        <taxon>Bacteria</taxon>
        <taxon>Pseudomonadati</taxon>
        <taxon>Pseudomonadota</taxon>
        <taxon>Gammaproteobacteria</taxon>
        <taxon>Vibrionales</taxon>
        <taxon>Vibrionaceae</taxon>
        <taxon>Photobacterium</taxon>
    </lineage>
</organism>
<proteinExistence type="predicted"/>
<accession>A0A1Y6MFH7</accession>